<evidence type="ECO:0000256" key="4">
    <source>
        <dbReference type="ARBA" id="ARBA00038388"/>
    </source>
</evidence>
<dbReference type="GO" id="GO:0016887">
    <property type="term" value="F:ATP hydrolysis activity"/>
    <property type="evidence" value="ECO:0007669"/>
    <property type="project" value="InterPro"/>
</dbReference>
<dbReference type="InterPro" id="IPR027417">
    <property type="entry name" value="P-loop_NTPase"/>
</dbReference>
<dbReference type="PANTHER" id="PTHR24220:SF86">
    <property type="entry name" value="ABC TRANSPORTER ABCH.1"/>
    <property type="match status" value="1"/>
</dbReference>
<protein>
    <submittedName>
        <fullName evidence="7">ABC transporter ATP-binding protein</fullName>
    </submittedName>
</protein>
<keyword evidence="2" id="KW-0547">Nucleotide-binding</keyword>
<dbReference type="Pfam" id="PF00005">
    <property type="entry name" value="ABC_tran"/>
    <property type="match status" value="1"/>
</dbReference>
<dbReference type="PROSITE" id="PS00211">
    <property type="entry name" value="ABC_TRANSPORTER_1"/>
    <property type="match status" value="1"/>
</dbReference>
<keyword evidence="1" id="KW-0813">Transport</keyword>
<evidence type="ECO:0000256" key="2">
    <source>
        <dbReference type="ARBA" id="ARBA00022741"/>
    </source>
</evidence>
<dbReference type="CDD" id="cd03255">
    <property type="entry name" value="ABC_MJ0796_LolCDE_FtsE"/>
    <property type="match status" value="1"/>
</dbReference>
<dbReference type="EMBL" id="DSOK01000021">
    <property type="protein sequence ID" value="HEN13977.1"/>
    <property type="molecule type" value="Genomic_DNA"/>
</dbReference>
<evidence type="ECO:0000256" key="1">
    <source>
        <dbReference type="ARBA" id="ARBA00022448"/>
    </source>
</evidence>
<dbReference type="AlphaFoldDB" id="A0A7C2PF35"/>
<keyword evidence="3 7" id="KW-0067">ATP-binding</keyword>
<feature type="domain" description="ABC transporter" evidence="6">
    <location>
        <begin position="2"/>
        <end position="236"/>
    </location>
</feature>
<dbReference type="PANTHER" id="PTHR24220">
    <property type="entry name" value="IMPORT ATP-BINDING PROTEIN"/>
    <property type="match status" value="1"/>
</dbReference>
<dbReference type="GO" id="GO:0022857">
    <property type="term" value="F:transmembrane transporter activity"/>
    <property type="evidence" value="ECO:0007669"/>
    <property type="project" value="TreeGrafter"/>
</dbReference>
<evidence type="ECO:0000256" key="5">
    <source>
        <dbReference type="SAM" id="MobiDB-lite"/>
    </source>
</evidence>
<proteinExistence type="inferred from homology"/>
<dbReference type="PROSITE" id="PS50893">
    <property type="entry name" value="ABC_TRANSPORTER_2"/>
    <property type="match status" value="1"/>
</dbReference>
<comment type="similarity">
    <text evidence="4">Belongs to the ABC transporter superfamily. Macrolide exporter (TC 3.A.1.122) family.</text>
</comment>
<dbReference type="InterPro" id="IPR015854">
    <property type="entry name" value="ABC_transpr_LolD-like"/>
</dbReference>
<dbReference type="InterPro" id="IPR017871">
    <property type="entry name" value="ABC_transporter-like_CS"/>
</dbReference>
<dbReference type="FunFam" id="3.40.50.300:FF:000032">
    <property type="entry name" value="Export ABC transporter ATP-binding protein"/>
    <property type="match status" value="1"/>
</dbReference>
<evidence type="ECO:0000259" key="6">
    <source>
        <dbReference type="PROSITE" id="PS50893"/>
    </source>
</evidence>
<accession>A0A7C2PF35</accession>
<evidence type="ECO:0000256" key="3">
    <source>
        <dbReference type="ARBA" id="ARBA00022840"/>
    </source>
</evidence>
<organism evidence="7">
    <name type="scientific">Schlesneria paludicola</name>
    <dbReference type="NCBI Taxonomy" id="360056"/>
    <lineage>
        <taxon>Bacteria</taxon>
        <taxon>Pseudomonadati</taxon>
        <taxon>Planctomycetota</taxon>
        <taxon>Planctomycetia</taxon>
        <taxon>Planctomycetales</taxon>
        <taxon>Planctomycetaceae</taxon>
        <taxon>Schlesneria</taxon>
    </lineage>
</organism>
<sequence length="236" mass="25756">MIRLENVVKYYSRRGETVTAFKCEQLRIEPGEYVAIVGPSGSGKTTMLSLLGGMLSPSAGKVWLDDTSIYDLPAADRSALRSQRMGFVFQTFNLVPYLTALQNVQIPLCLLGQSAADQERRAAELLGRFGLGDRLHHRPSELSVGQQQRVALARTLVNDPRIILADEPTGNLDPASREVVLDAFDAAHREGRTIVMVTHDPVAASRASRSLTLREGELSAADGEQEANESPQRLSA</sequence>
<name>A0A7C2PF35_9PLAN</name>
<reference evidence="7" key="1">
    <citation type="journal article" date="2020" name="mSystems">
        <title>Genome- and Community-Level Interaction Insights into Carbon Utilization and Element Cycling Functions of Hydrothermarchaeota in Hydrothermal Sediment.</title>
        <authorList>
            <person name="Zhou Z."/>
            <person name="Liu Y."/>
            <person name="Xu W."/>
            <person name="Pan J."/>
            <person name="Luo Z.H."/>
            <person name="Li M."/>
        </authorList>
    </citation>
    <scope>NUCLEOTIDE SEQUENCE [LARGE SCALE GENOMIC DNA]</scope>
    <source>
        <strain evidence="7">SpSt-339</strain>
    </source>
</reference>
<dbReference type="Gene3D" id="3.40.50.300">
    <property type="entry name" value="P-loop containing nucleotide triphosphate hydrolases"/>
    <property type="match status" value="1"/>
</dbReference>
<dbReference type="SUPFAM" id="SSF52540">
    <property type="entry name" value="P-loop containing nucleoside triphosphate hydrolases"/>
    <property type="match status" value="1"/>
</dbReference>
<dbReference type="GO" id="GO:0005886">
    <property type="term" value="C:plasma membrane"/>
    <property type="evidence" value="ECO:0007669"/>
    <property type="project" value="TreeGrafter"/>
</dbReference>
<dbReference type="GO" id="GO:0005524">
    <property type="term" value="F:ATP binding"/>
    <property type="evidence" value="ECO:0007669"/>
    <property type="project" value="UniProtKB-KW"/>
</dbReference>
<evidence type="ECO:0000313" key="7">
    <source>
        <dbReference type="EMBL" id="HEN13977.1"/>
    </source>
</evidence>
<comment type="caution">
    <text evidence="7">The sequence shown here is derived from an EMBL/GenBank/DDBJ whole genome shotgun (WGS) entry which is preliminary data.</text>
</comment>
<dbReference type="InterPro" id="IPR003593">
    <property type="entry name" value="AAA+_ATPase"/>
</dbReference>
<feature type="region of interest" description="Disordered" evidence="5">
    <location>
        <begin position="207"/>
        <end position="236"/>
    </location>
</feature>
<dbReference type="InterPro" id="IPR003439">
    <property type="entry name" value="ABC_transporter-like_ATP-bd"/>
</dbReference>
<gene>
    <name evidence="7" type="ORF">ENQ76_00720</name>
</gene>
<dbReference type="GO" id="GO:0098796">
    <property type="term" value="C:membrane protein complex"/>
    <property type="evidence" value="ECO:0007669"/>
    <property type="project" value="UniProtKB-ARBA"/>
</dbReference>
<dbReference type="SMART" id="SM00382">
    <property type="entry name" value="AAA"/>
    <property type="match status" value="1"/>
</dbReference>
<dbReference type="InterPro" id="IPR017911">
    <property type="entry name" value="MacB-like_ATP-bd"/>
</dbReference>